<protein>
    <recommendedName>
        <fullName evidence="3">DUF2946 domain-containing protein</fullName>
    </recommendedName>
</protein>
<gene>
    <name evidence="1" type="ORF">ACFSCV_18850</name>
</gene>
<dbReference type="EMBL" id="JBHUER010000014">
    <property type="protein sequence ID" value="MFD1705070.1"/>
    <property type="molecule type" value="Genomic_DNA"/>
</dbReference>
<evidence type="ECO:0000313" key="2">
    <source>
        <dbReference type="Proteomes" id="UP001597308"/>
    </source>
</evidence>
<organism evidence="1 2">
    <name type="scientific">Methylopila henanensis</name>
    <dbReference type="NCBI Taxonomy" id="873516"/>
    <lineage>
        <taxon>Bacteria</taxon>
        <taxon>Pseudomonadati</taxon>
        <taxon>Pseudomonadota</taxon>
        <taxon>Alphaproteobacteria</taxon>
        <taxon>Hyphomicrobiales</taxon>
        <taxon>Methylopilaceae</taxon>
        <taxon>Methylopila</taxon>
    </lineage>
</organism>
<name>A0ABW4KFY7_9HYPH</name>
<dbReference type="RefSeq" id="WP_378801123.1">
    <property type="nucleotide sequence ID" value="NZ_JBHUER010000014.1"/>
</dbReference>
<sequence length="118" mass="11902">MSKTSSSKVTRFCARLAMALCLVLIGLGGAVERGQPEHAGLDSEIALAVSTDAGQGTEGADGKALGSIDHGCHGCAAVARPLPLGAATLVVFQERLAWASAPSASGREPLIDLPPPRA</sequence>
<proteinExistence type="predicted"/>
<comment type="caution">
    <text evidence="1">The sequence shown here is derived from an EMBL/GenBank/DDBJ whole genome shotgun (WGS) entry which is preliminary data.</text>
</comment>
<dbReference type="Proteomes" id="UP001597308">
    <property type="component" value="Unassembled WGS sequence"/>
</dbReference>
<reference evidence="2" key="1">
    <citation type="journal article" date="2019" name="Int. J. Syst. Evol. Microbiol.">
        <title>The Global Catalogue of Microorganisms (GCM) 10K type strain sequencing project: providing services to taxonomists for standard genome sequencing and annotation.</title>
        <authorList>
            <consortium name="The Broad Institute Genomics Platform"/>
            <consortium name="The Broad Institute Genome Sequencing Center for Infectious Disease"/>
            <person name="Wu L."/>
            <person name="Ma J."/>
        </authorList>
    </citation>
    <scope>NUCLEOTIDE SEQUENCE [LARGE SCALE GENOMIC DNA]</scope>
    <source>
        <strain evidence="2">KCTC 23707</strain>
    </source>
</reference>
<accession>A0ABW4KFY7</accession>
<evidence type="ECO:0000313" key="1">
    <source>
        <dbReference type="EMBL" id="MFD1705070.1"/>
    </source>
</evidence>
<keyword evidence="2" id="KW-1185">Reference proteome</keyword>
<evidence type="ECO:0008006" key="3">
    <source>
        <dbReference type="Google" id="ProtNLM"/>
    </source>
</evidence>